<protein>
    <recommendedName>
        <fullName evidence="1">RsbT co-antagonist protein RsbRD N-terminal domain-containing protein</fullName>
    </recommendedName>
</protein>
<reference evidence="2 3" key="1">
    <citation type="submission" date="2019-08" db="EMBL/GenBank/DDBJ databases">
        <title>Archangium and Cystobacter genomes.</title>
        <authorList>
            <person name="Chen I.-C.K."/>
            <person name="Wielgoss S."/>
        </authorList>
    </citation>
    <scope>NUCLEOTIDE SEQUENCE [LARGE SCALE GENOMIC DNA]</scope>
    <source>
        <strain evidence="2 3">Cbm 6</strain>
    </source>
</reference>
<evidence type="ECO:0000313" key="3">
    <source>
        <dbReference type="Proteomes" id="UP001611383"/>
    </source>
</evidence>
<dbReference type="EMBL" id="CP043494">
    <property type="protein sequence ID" value="WNG44497.1"/>
    <property type="molecule type" value="Genomic_DNA"/>
</dbReference>
<evidence type="ECO:0000313" key="2">
    <source>
        <dbReference type="EMBL" id="WNG44497.1"/>
    </source>
</evidence>
<dbReference type="Proteomes" id="UP001611383">
    <property type="component" value="Chromosome"/>
</dbReference>
<accession>A0ABY9WRX8</accession>
<name>A0ABY9WRX8_9BACT</name>
<organism evidence="2 3">
    <name type="scientific">Archangium minus</name>
    <dbReference type="NCBI Taxonomy" id="83450"/>
    <lineage>
        <taxon>Bacteria</taxon>
        <taxon>Pseudomonadati</taxon>
        <taxon>Myxococcota</taxon>
        <taxon>Myxococcia</taxon>
        <taxon>Myxococcales</taxon>
        <taxon>Cystobacterineae</taxon>
        <taxon>Archangiaceae</taxon>
        <taxon>Archangium</taxon>
    </lineage>
</organism>
<gene>
    <name evidence="2" type="ORF">F0U60_10525</name>
</gene>
<sequence>MLIRGSRIRGGPCSLACFNPAPPLRAYPPFPLRTDGSAAMDTLADMMEAGREQLFARWLERVQQHHAPGPLTEPELADHIPDFLREVIAALRREEEGSAPKTHRVGPLGWEHGEQRFRIGFDLPSVVREYGELHECIFELVEERGHALLRLEEAWILLQCFNRAIADAVAHFMRMRERELTGGVAHSPAG</sequence>
<feature type="domain" description="RsbT co-antagonist protein RsbRD N-terminal" evidence="1">
    <location>
        <begin position="53"/>
        <end position="179"/>
    </location>
</feature>
<keyword evidence="3" id="KW-1185">Reference proteome</keyword>
<dbReference type="InterPro" id="IPR025751">
    <property type="entry name" value="RsbRD_N_dom"/>
</dbReference>
<evidence type="ECO:0000259" key="1">
    <source>
        <dbReference type="Pfam" id="PF14361"/>
    </source>
</evidence>
<proteinExistence type="predicted"/>
<dbReference type="Pfam" id="PF14361">
    <property type="entry name" value="RsbRD_N"/>
    <property type="match status" value="1"/>
</dbReference>